<keyword evidence="3" id="KW-0804">Transcription</keyword>
<dbReference type="Proteomes" id="UP000305546">
    <property type="component" value="Unassembled WGS sequence"/>
</dbReference>
<evidence type="ECO:0000313" key="6">
    <source>
        <dbReference type="EMBL" id="TNC22231.1"/>
    </source>
</evidence>
<evidence type="ECO:0000256" key="3">
    <source>
        <dbReference type="ARBA" id="ARBA00023163"/>
    </source>
</evidence>
<dbReference type="InterPro" id="IPR036390">
    <property type="entry name" value="WH_DNA-bd_sf"/>
</dbReference>
<dbReference type="SUPFAM" id="SSF46785">
    <property type="entry name" value="Winged helix' DNA-binding domain"/>
    <property type="match status" value="1"/>
</dbReference>
<dbReference type="GO" id="GO:0045892">
    <property type="term" value="P:negative regulation of DNA-templated transcription"/>
    <property type="evidence" value="ECO:0007669"/>
    <property type="project" value="TreeGrafter"/>
</dbReference>
<dbReference type="InterPro" id="IPR036388">
    <property type="entry name" value="WH-like_DNA-bd_sf"/>
</dbReference>
<keyword evidence="2" id="KW-0238">DNA-binding</keyword>
<dbReference type="InterPro" id="IPR000524">
    <property type="entry name" value="Tscrpt_reg_HTH_GntR"/>
</dbReference>
<keyword evidence="1" id="KW-0805">Transcription regulation</keyword>
<comment type="caution">
    <text evidence="6">The sequence shown here is derived from an EMBL/GenBank/DDBJ whole genome shotgun (WGS) entry which is preliminary data.</text>
</comment>
<evidence type="ECO:0000313" key="7">
    <source>
        <dbReference type="Proteomes" id="UP000305546"/>
    </source>
</evidence>
<accession>A0A5C4LWA7</accession>
<dbReference type="PANTHER" id="PTHR44846">
    <property type="entry name" value="MANNOSYL-D-GLYCERATE TRANSPORT/METABOLISM SYSTEM REPRESSOR MNGR-RELATED"/>
    <property type="match status" value="1"/>
</dbReference>
<dbReference type="AlphaFoldDB" id="A0A5C4LWA7"/>
<dbReference type="OrthoDB" id="3615556at2"/>
<dbReference type="GO" id="GO:0003677">
    <property type="term" value="F:DNA binding"/>
    <property type="evidence" value="ECO:0007669"/>
    <property type="project" value="UniProtKB-KW"/>
</dbReference>
<dbReference type="GO" id="GO:0003700">
    <property type="term" value="F:DNA-binding transcription factor activity"/>
    <property type="evidence" value="ECO:0007669"/>
    <property type="project" value="InterPro"/>
</dbReference>
<protein>
    <submittedName>
        <fullName evidence="6">Winged helix-turn-helix transcriptional regulator</fullName>
    </submittedName>
</protein>
<dbReference type="CDD" id="cd07377">
    <property type="entry name" value="WHTH_GntR"/>
    <property type="match status" value="1"/>
</dbReference>
<reference evidence="6 7" key="1">
    <citation type="submission" date="2019-06" db="EMBL/GenBank/DDBJ databases">
        <title>Amycolatopsis alkalitolerans sp. nov., isolated from Gastrodia elata Blume.</title>
        <authorList>
            <person name="Narsing Rao M.P."/>
            <person name="Li W.J."/>
        </authorList>
    </citation>
    <scope>NUCLEOTIDE SEQUENCE [LARGE SCALE GENOMIC DNA]</scope>
    <source>
        <strain evidence="6 7">SYSUP0005</strain>
    </source>
</reference>
<dbReference type="SMART" id="SM00345">
    <property type="entry name" value="HTH_GNTR"/>
    <property type="match status" value="1"/>
</dbReference>
<proteinExistence type="predicted"/>
<dbReference type="Gene3D" id="1.10.10.10">
    <property type="entry name" value="Winged helix-like DNA-binding domain superfamily/Winged helix DNA-binding domain"/>
    <property type="match status" value="1"/>
</dbReference>
<dbReference type="RefSeq" id="WP_139099423.1">
    <property type="nucleotide sequence ID" value="NZ_VDFW01000028.1"/>
</dbReference>
<evidence type="ECO:0000259" key="5">
    <source>
        <dbReference type="PROSITE" id="PS50949"/>
    </source>
</evidence>
<dbReference type="PANTHER" id="PTHR44846:SF1">
    <property type="entry name" value="MANNOSYL-D-GLYCERATE TRANSPORT_METABOLISM SYSTEM REPRESSOR MNGR-RELATED"/>
    <property type="match status" value="1"/>
</dbReference>
<evidence type="ECO:0000256" key="2">
    <source>
        <dbReference type="ARBA" id="ARBA00023125"/>
    </source>
</evidence>
<feature type="region of interest" description="Disordered" evidence="4">
    <location>
        <begin position="1"/>
        <end position="20"/>
    </location>
</feature>
<dbReference type="PRINTS" id="PR00035">
    <property type="entry name" value="HTHGNTR"/>
</dbReference>
<sequence length="99" mass="11167">MPSRDHSGERKADRSGRIIREGPATIWGQVAKDLIARIKSGEFPPHSRLPNENEMARDYGVARDTLRAAKKHLVEEGYLEVTQGRGTFVRANRRKRAAT</sequence>
<dbReference type="EMBL" id="VDFW01000028">
    <property type="protein sequence ID" value="TNC22231.1"/>
    <property type="molecule type" value="Genomic_DNA"/>
</dbReference>
<gene>
    <name evidence="6" type="ORF">FG385_26000</name>
</gene>
<evidence type="ECO:0000256" key="4">
    <source>
        <dbReference type="SAM" id="MobiDB-lite"/>
    </source>
</evidence>
<name>A0A5C4LWA7_9PSEU</name>
<dbReference type="InterPro" id="IPR050679">
    <property type="entry name" value="Bact_HTH_transcr_reg"/>
</dbReference>
<feature type="domain" description="HTH gntR-type" evidence="5">
    <location>
        <begin position="24"/>
        <end position="92"/>
    </location>
</feature>
<keyword evidence="7" id="KW-1185">Reference proteome</keyword>
<dbReference type="Pfam" id="PF00392">
    <property type="entry name" value="GntR"/>
    <property type="match status" value="1"/>
</dbReference>
<dbReference type="PROSITE" id="PS50949">
    <property type="entry name" value="HTH_GNTR"/>
    <property type="match status" value="1"/>
</dbReference>
<evidence type="ECO:0000256" key="1">
    <source>
        <dbReference type="ARBA" id="ARBA00023015"/>
    </source>
</evidence>
<organism evidence="6 7">
    <name type="scientific">Amycolatopsis alkalitolerans</name>
    <dbReference type="NCBI Taxonomy" id="2547244"/>
    <lineage>
        <taxon>Bacteria</taxon>
        <taxon>Bacillati</taxon>
        <taxon>Actinomycetota</taxon>
        <taxon>Actinomycetes</taxon>
        <taxon>Pseudonocardiales</taxon>
        <taxon>Pseudonocardiaceae</taxon>
        <taxon>Amycolatopsis</taxon>
    </lineage>
</organism>